<proteinExistence type="predicted"/>
<evidence type="ECO:0000313" key="1">
    <source>
        <dbReference type="EMBL" id="KAK1305214.1"/>
    </source>
</evidence>
<evidence type="ECO:0008006" key="3">
    <source>
        <dbReference type="Google" id="ProtNLM"/>
    </source>
</evidence>
<dbReference type="EMBL" id="JAUJYO010000011">
    <property type="protein sequence ID" value="KAK1305214.1"/>
    <property type="molecule type" value="Genomic_DNA"/>
</dbReference>
<keyword evidence="2" id="KW-1185">Reference proteome</keyword>
<organism evidence="1 2">
    <name type="scientific">Acorus calamus</name>
    <name type="common">Sweet flag</name>
    <dbReference type="NCBI Taxonomy" id="4465"/>
    <lineage>
        <taxon>Eukaryota</taxon>
        <taxon>Viridiplantae</taxon>
        <taxon>Streptophyta</taxon>
        <taxon>Embryophyta</taxon>
        <taxon>Tracheophyta</taxon>
        <taxon>Spermatophyta</taxon>
        <taxon>Magnoliopsida</taxon>
        <taxon>Liliopsida</taxon>
        <taxon>Acoraceae</taxon>
        <taxon>Acorus</taxon>
    </lineage>
</organism>
<protein>
    <recommendedName>
        <fullName evidence="3">Endonuclease/exonuclease/phosphatase domain-containing protein</fullName>
    </recommendedName>
</protein>
<accession>A0AAV9DWN8</accession>
<comment type="caution">
    <text evidence="1">The sequence shown here is derived from an EMBL/GenBank/DDBJ whole genome shotgun (WGS) entry which is preliminary data.</text>
</comment>
<name>A0AAV9DWN8_ACOCL</name>
<reference evidence="1" key="2">
    <citation type="submission" date="2023-06" db="EMBL/GenBank/DDBJ databases">
        <authorList>
            <person name="Ma L."/>
            <person name="Liu K.-W."/>
            <person name="Li Z."/>
            <person name="Hsiao Y.-Y."/>
            <person name="Qi Y."/>
            <person name="Fu T."/>
            <person name="Tang G."/>
            <person name="Zhang D."/>
            <person name="Sun W.-H."/>
            <person name="Liu D.-K."/>
            <person name="Li Y."/>
            <person name="Chen G.-Z."/>
            <person name="Liu X.-D."/>
            <person name="Liao X.-Y."/>
            <person name="Jiang Y.-T."/>
            <person name="Yu X."/>
            <person name="Hao Y."/>
            <person name="Huang J."/>
            <person name="Zhao X.-W."/>
            <person name="Ke S."/>
            <person name="Chen Y.-Y."/>
            <person name="Wu W.-L."/>
            <person name="Hsu J.-L."/>
            <person name="Lin Y.-F."/>
            <person name="Huang M.-D."/>
            <person name="Li C.-Y."/>
            <person name="Huang L."/>
            <person name="Wang Z.-W."/>
            <person name="Zhao X."/>
            <person name="Zhong W.-Y."/>
            <person name="Peng D.-H."/>
            <person name="Ahmad S."/>
            <person name="Lan S."/>
            <person name="Zhang J.-S."/>
            <person name="Tsai W.-C."/>
            <person name="Van De Peer Y."/>
            <person name="Liu Z.-J."/>
        </authorList>
    </citation>
    <scope>NUCLEOTIDE SEQUENCE</scope>
    <source>
        <strain evidence="1">CP</strain>
        <tissue evidence="1">Leaves</tissue>
    </source>
</reference>
<reference evidence="1" key="1">
    <citation type="journal article" date="2023" name="Nat. Commun.">
        <title>Diploid and tetraploid genomes of Acorus and the evolution of monocots.</title>
        <authorList>
            <person name="Ma L."/>
            <person name="Liu K.W."/>
            <person name="Li Z."/>
            <person name="Hsiao Y.Y."/>
            <person name="Qi Y."/>
            <person name="Fu T."/>
            <person name="Tang G.D."/>
            <person name="Zhang D."/>
            <person name="Sun W.H."/>
            <person name="Liu D.K."/>
            <person name="Li Y."/>
            <person name="Chen G.Z."/>
            <person name="Liu X.D."/>
            <person name="Liao X.Y."/>
            <person name="Jiang Y.T."/>
            <person name="Yu X."/>
            <person name="Hao Y."/>
            <person name="Huang J."/>
            <person name="Zhao X.W."/>
            <person name="Ke S."/>
            <person name="Chen Y.Y."/>
            <person name="Wu W.L."/>
            <person name="Hsu J.L."/>
            <person name="Lin Y.F."/>
            <person name="Huang M.D."/>
            <person name="Li C.Y."/>
            <person name="Huang L."/>
            <person name="Wang Z.W."/>
            <person name="Zhao X."/>
            <person name="Zhong W.Y."/>
            <person name="Peng D.H."/>
            <person name="Ahmad S."/>
            <person name="Lan S."/>
            <person name="Zhang J.S."/>
            <person name="Tsai W.C."/>
            <person name="Van de Peer Y."/>
            <person name="Liu Z.J."/>
        </authorList>
    </citation>
    <scope>NUCLEOTIDE SEQUENCE</scope>
    <source>
        <strain evidence="1">CP</strain>
    </source>
</reference>
<dbReference type="Gene3D" id="3.60.10.10">
    <property type="entry name" value="Endonuclease/exonuclease/phosphatase"/>
    <property type="match status" value="1"/>
</dbReference>
<dbReference type="Proteomes" id="UP001180020">
    <property type="component" value="Unassembled WGS sequence"/>
</dbReference>
<dbReference type="SUPFAM" id="SSF56219">
    <property type="entry name" value="DNase I-like"/>
    <property type="match status" value="1"/>
</dbReference>
<sequence>MVVAGDFNTLLDSTDKRGGAPFQSTPAVLEFRRWKDNNGLCLLISKGPKYTWCNNKLGNARTWELLDRAFANSAWISQLPSTTIEVLPHSYSDHAPLLLITELLSPEGRKPFRFERFWFAYPELYEIVDRN</sequence>
<gene>
    <name evidence="1" type="ORF">QJS10_CPB11g00978</name>
</gene>
<dbReference type="InterPro" id="IPR036691">
    <property type="entry name" value="Endo/exonu/phosph_ase_sf"/>
</dbReference>
<dbReference type="PANTHER" id="PTHR33710:SF71">
    <property type="entry name" value="ENDONUCLEASE_EXONUCLEASE_PHOSPHATASE DOMAIN-CONTAINING PROTEIN"/>
    <property type="match status" value="1"/>
</dbReference>
<evidence type="ECO:0000313" key="2">
    <source>
        <dbReference type="Proteomes" id="UP001180020"/>
    </source>
</evidence>
<dbReference type="PANTHER" id="PTHR33710">
    <property type="entry name" value="BNAC02G09200D PROTEIN"/>
    <property type="match status" value="1"/>
</dbReference>
<dbReference type="AlphaFoldDB" id="A0AAV9DWN8"/>